<organism evidence="1 2">
    <name type="scientific">Clavelina lepadiformis</name>
    <name type="common">Light-bulb sea squirt</name>
    <name type="synonym">Ascidia lepadiformis</name>
    <dbReference type="NCBI Taxonomy" id="159417"/>
    <lineage>
        <taxon>Eukaryota</taxon>
        <taxon>Metazoa</taxon>
        <taxon>Chordata</taxon>
        <taxon>Tunicata</taxon>
        <taxon>Ascidiacea</taxon>
        <taxon>Aplousobranchia</taxon>
        <taxon>Clavelinidae</taxon>
        <taxon>Clavelina</taxon>
    </lineage>
</organism>
<evidence type="ECO:0000313" key="1">
    <source>
        <dbReference type="EMBL" id="CAK8690419.1"/>
    </source>
</evidence>
<proteinExistence type="predicted"/>
<keyword evidence="2" id="KW-1185">Reference proteome</keyword>
<gene>
    <name evidence="1" type="ORF">CVLEPA_LOCUS23042</name>
</gene>
<evidence type="ECO:0000313" key="2">
    <source>
        <dbReference type="Proteomes" id="UP001642483"/>
    </source>
</evidence>
<accession>A0ABP0GID3</accession>
<reference evidence="1 2" key="1">
    <citation type="submission" date="2024-02" db="EMBL/GenBank/DDBJ databases">
        <authorList>
            <person name="Daric V."/>
            <person name="Darras S."/>
        </authorList>
    </citation>
    <scope>NUCLEOTIDE SEQUENCE [LARGE SCALE GENOMIC DNA]</scope>
</reference>
<protein>
    <submittedName>
        <fullName evidence="1">Uncharacterized protein</fullName>
    </submittedName>
</protein>
<name>A0ABP0GID3_CLALP</name>
<dbReference type="Proteomes" id="UP001642483">
    <property type="component" value="Unassembled WGS sequence"/>
</dbReference>
<sequence length="219" mass="25252">MQYPHEMMQLSRLSYYGNGISKGLQIPQWDYQSVGNHNTPARLFLQKSPRDVFTVELKREMVENDRRLKTTMQTHRESMSKKRKNLEQAMRRNTKPFVCFRGNILSRYGQTFNNLPSSLRSRNEKPSMSSQNDVDVAPMTIVNAETVLSEQYVVCERCKKTYKESRNSADSCRYHLGPVIGVFGGMCQSCGRLDYTKGCFNGFHTRKRKEGGNRAKVGK</sequence>
<dbReference type="EMBL" id="CAWYQH010000119">
    <property type="protein sequence ID" value="CAK8690419.1"/>
    <property type="molecule type" value="Genomic_DNA"/>
</dbReference>
<comment type="caution">
    <text evidence="1">The sequence shown here is derived from an EMBL/GenBank/DDBJ whole genome shotgun (WGS) entry which is preliminary data.</text>
</comment>